<dbReference type="AlphaFoldDB" id="A0A8D1BYI7"/>
<feature type="domain" description="FAD dependent oxidoreductase central" evidence="20">
    <location>
        <begin position="402"/>
        <end position="457"/>
    </location>
</feature>
<feature type="region of interest" description="Disordered" evidence="16">
    <location>
        <begin position="59"/>
        <end position="84"/>
    </location>
</feature>
<feature type="domain" description="FAD dependent oxidoreductase" evidence="17">
    <location>
        <begin position="114"/>
        <end position="215"/>
    </location>
</feature>
<dbReference type="InterPro" id="IPR028896">
    <property type="entry name" value="GcvT/YgfZ/DmdA"/>
</dbReference>
<organism evidence="21 22">
    <name type="scientific">Sus scrofa</name>
    <name type="common">Pig</name>
    <dbReference type="NCBI Taxonomy" id="9823"/>
    <lineage>
        <taxon>Eukaryota</taxon>
        <taxon>Metazoa</taxon>
        <taxon>Chordata</taxon>
        <taxon>Craniata</taxon>
        <taxon>Vertebrata</taxon>
        <taxon>Euteleostomi</taxon>
        <taxon>Mammalia</taxon>
        <taxon>Eutheria</taxon>
        <taxon>Laurasiatheria</taxon>
        <taxon>Artiodactyla</taxon>
        <taxon>Suina</taxon>
        <taxon>Suidae</taxon>
        <taxon>Sus</taxon>
    </lineage>
</organism>
<dbReference type="Gene3D" id="3.30.9.10">
    <property type="entry name" value="D-Amino Acid Oxidase, subunit A, domain 2"/>
    <property type="match status" value="2"/>
</dbReference>
<dbReference type="Pfam" id="PF01266">
    <property type="entry name" value="DAO"/>
    <property type="match status" value="2"/>
</dbReference>
<evidence type="ECO:0000256" key="11">
    <source>
        <dbReference type="ARBA" id="ARBA00052249"/>
    </source>
</evidence>
<evidence type="ECO:0000256" key="2">
    <source>
        <dbReference type="ARBA" id="ARBA00004305"/>
    </source>
</evidence>
<evidence type="ECO:0000256" key="12">
    <source>
        <dbReference type="ARBA" id="ARBA00059128"/>
    </source>
</evidence>
<dbReference type="FunFam" id="2.40.30.110:FF:000006">
    <property type="entry name" value="Sarcosine dehydrogenase, mitochondrial"/>
    <property type="match status" value="1"/>
</dbReference>
<dbReference type="InterPro" id="IPR027266">
    <property type="entry name" value="TrmE/GcvT-like"/>
</dbReference>
<evidence type="ECO:0000256" key="15">
    <source>
        <dbReference type="ARBA" id="ARBA00074437"/>
    </source>
</evidence>
<comment type="subcellular location">
    <subcellularLocation>
        <location evidence="2">Mitochondrion matrix</location>
    </subcellularLocation>
</comment>
<keyword evidence="9" id="KW-0560">Oxidoreductase</keyword>
<evidence type="ECO:0000256" key="10">
    <source>
        <dbReference type="ARBA" id="ARBA00023128"/>
    </source>
</evidence>
<dbReference type="SUPFAM" id="SSF103025">
    <property type="entry name" value="Folate-binding domain"/>
    <property type="match status" value="1"/>
</dbReference>
<dbReference type="Pfam" id="PF01571">
    <property type="entry name" value="GCV_T"/>
    <property type="match status" value="1"/>
</dbReference>
<reference evidence="21" key="1">
    <citation type="submission" date="2025-08" db="UniProtKB">
        <authorList>
            <consortium name="Ensembl"/>
        </authorList>
    </citation>
    <scope>IDENTIFICATION</scope>
</reference>
<comment type="function">
    <text evidence="12">Catalyzes the last step of the oxidative degradation of choline to glycine. Converts sarcosine into glycine.</text>
</comment>
<keyword evidence="10" id="KW-0496">Mitochondrion</keyword>
<evidence type="ECO:0000256" key="6">
    <source>
        <dbReference type="ARBA" id="ARBA00022827"/>
    </source>
</evidence>
<dbReference type="Gene3D" id="2.40.30.110">
    <property type="entry name" value="Aminomethyltransferase beta-barrel domains"/>
    <property type="match status" value="1"/>
</dbReference>
<dbReference type="FunFam" id="3.50.50.60:FF:000769">
    <property type="entry name" value="Sarcosine dehydrogenase"/>
    <property type="match status" value="1"/>
</dbReference>
<dbReference type="InterPro" id="IPR006076">
    <property type="entry name" value="FAD-dep_OxRdtase"/>
</dbReference>
<evidence type="ECO:0000256" key="13">
    <source>
        <dbReference type="ARBA" id="ARBA00060644"/>
    </source>
</evidence>
<keyword evidence="6" id="KW-0274">FAD</keyword>
<dbReference type="FunFam" id="3.30.70.1400:FF:000004">
    <property type="entry name" value="Sarcosine dehydrogenase, mitochondrial"/>
    <property type="match status" value="1"/>
</dbReference>
<dbReference type="Gene3D" id="3.30.70.1400">
    <property type="entry name" value="Aminomethyltransferase beta-barrel domains"/>
    <property type="match status" value="1"/>
</dbReference>
<evidence type="ECO:0000259" key="20">
    <source>
        <dbReference type="Pfam" id="PF16350"/>
    </source>
</evidence>
<dbReference type="SUPFAM" id="SSF101790">
    <property type="entry name" value="Aminomethyltransferase beta-barrel domain"/>
    <property type="match status" value="1"/>
</dbReference>
<dbReference type="Ensembl" id="ENSSSCT00040008530.1">
    <property type="protein sequence ID" value="ENSSSCP00040003346.1"/>
    <property type="gene ID" value="ENSSSCG00040006394.1"/>
</dbReference>
<keyword evidence="8" id="KW-0007">Acetylation</keyword>
<dbReference type="GO" id="GO:0008480">
    <property type="term" value="F:sarcosine dehydrogenase activity"/>
    <property type="evidence" value="ECO:0007669"/>
    <property type="project" value="UniProtKB-EC"/>
</dbReference>
<dbReference type="InterPro" id="IPR013977">
    <property type="entry name" value="GcvT_C"/>
</dbReference>
<evidence type="ECO:0000313" key="22">
    <source>
        <dbReference type="Proteomes" id="UP000694722"/>
    </source>
</evidence>
<dbReference type="PANTHER" id="PTHR43757">
    <property type="entry name" value="AMINOMETHYLTRANSFERASE"/>
    <property type="match status" value="1"/>
</dbReference>
<dbReference type="FunFam" id="3.30.1360.120:FF:000023">
    <property type="entry name" value="Sarcosine dehydrogenase"/>
    <property type="match status" value="1"/>
</dbReference>
<dbReference type="Pfam" id="PF08669">
    <property type="entry name" value="GCV_T_C"/>
    <property type="match status" value="1"/>
</dbReference>
<keyword evidence="5" id="KW-0285">Flavoprotein</keyword>
<evidence type="ECO:0000256" key="8">
    <source>
        <dbReference type="ARBA" id="ARBA00022990"/>
    </source>
</evidence>
<evidence type="ECO:0000256" key="3">
    <source>
        <dbReference type="ARBA" id="ARBA00008609"/>
    </source>
</evidence>
<dbReference type="GO" id="GO:0005759">
    <property type="term" value="C:mitochondrial matrix"/>
    <property type="evidence" value="ECO:0007669"/>
    <property type="project" value="UniProtKB-SubCell"/>
</dbReference>
<dbReference type="Gene3D" id="3.30.1360.120">
    <property type="entry name" value="Probable tRNA modification gtpase trme, domain 1"/>
    <property type="match status" value="1"/>
</dbReference>
<comment type="pathway">
    <text evidence="13">Amine and polyamine degradation; sarcosine degradation; formaldehyde and glycine from sarcosine: step 1/1.</text>
</comment>
<keyword evidence="7" id="KW-0809">Transit peptide</keyword>
<dbReference type="PANTHER" id="PTHR43757:SF11">
    <property type="entry name" value="SARCOSINE DEHYDROGENASE"/>
    <property type="match status" value="1"/>
</dbReference>
<evidence type="ECO:0000259" key="18">
    <source>
        <dbReference type="Pfam" id="PF01571"/>
    </source>
</evidence>
<evidence type="ECO:0000256" key="9">
    <source>
        <dbReference type="ARBA" id="ARBA00023002"/>
    </source>
</evidence>
<comment type="cofactor">
    <cofactor evidence="1">
        <name>FAD</name>
        <dbReference type="ChEBI" id="CHEBI:57692"/>
    </cofactor>
</comment>
<evidence type="ECO:0000313" key="21">
    <source>
        <dbReference type="Ensembl" id="ENSSSCP00040003346.1"/>
    </source>
</evidence>
<comment type="similarity">
    <text evidence="3">Belongs to the GcvT family.</text>
</comment>
<evidence type="ECO:0000256" key="16">
    <source>
        <dbReference type="SAM" id="MobiDB-lite"/>
    </source>
</evidence>
<dbReference type="Pfam" id="PF16350">
    <property type="entry name" value="FAO_M"/>
    <property type="match status" value="1"/>
</dbReference>
<dbReference type="EC" id="1.5.8.3" evidence="14"/>
<dbReference type="InterPro" id="IPR032503">
    <property type="entry name" value="FAO_M"/>
</dbReference>
<evidence type="ECO:0000256" key="5">
    <source>
        <dbReference type="ARBA" id="ARBA00022630"/>
    </source>
</evidence>
<dbReference type="SUPFAM" id="SSF54373">
    <property type="entry name" value="FAD-linked reductases, C-terminal domain"/>
    <property type="match status" value="1"/>
</dbReference>
<accession>A0A8D1BYI7</accession>
<evidence type="ECO:0000259" key="19">
    <source>
        <dbReference type="Pfam" id="PF08669"/>
    </source>
</evidence>
<name>A0A8D1BYI7_PIG</name>
<keyword evidence="4" id="KW-0597">Phosphoprotein</keyword>
<dbReference type="InterPro" id="IPR006222">
    <property type="entry name" value="GCVT_N"/>
</dbReference>
<evidence type="ECO:0000256" key="14">
    <source>
        <dbReference type="ARBA" id="ARBA00066703"/>
    </source>
</evidence>
<proteinExistence type="inferred from homology"/>
<dbReference type="Gene3D" id="3.50.50.60">
    <property type="entry name" value="FAD/NAD(P)-binding domain"/>
    <property type="match status" value="2"/>
</dbReference>
<dbReference type="InterPro" id="IPR029043">
    <property type="entry name" value="GcvT/YgfZ_C"/>
</dbReference>
<feature type="domain" description="Aminomethyltransferase C-terminal" evidence="19">
    <location>
        <begin position="795"/>
        <end position="879"/>
    </location>
</feature>
<protein>
    <recommendedName>
        <fullName evidence="15">Sarcosine dehydrogenase, mitochondrial</fullName>
        <ecNumber evidence="14">1.5.8.3</ecNumber>
    </recommendedName>
</protein>
<evidence type="ECO:0000256" key="4">
    <source>
        <dbReference type="ARBA" id="ARBA00022553"/>
    </source>
</evidence>
<evidence type="ECO:0000256" key="7">
    <source>
        <dbReference type="ARBA" id="ARBA00022946"/>
    </source>
</evidence>
<feature type="domain" description="FAD dependent oxidoreductase" evidence="17">
    <location>
        <begin position="272"/>
        <end position="399"/>
    </location>
</feature>
<dbReference type="SUPFAM" id="SSF51905">
    <property type="entry name" value="FAD/NAD(P)-binding domain"/>
    <property type="match status" value="1"/>
</dbReference>
<dbReference type="Proteomes" id="UP000694722">
    <property type="component" value="Unplaced"/>
</dbReference>
<feature type="domain" description="GCVT N-terminal" evidence="18">
    <location>
        <begin position="460"/>
        <end position="774"/>
    </location>
</feature>
<sequence length="890" mass="97876">MGWTRAVGGRGQRTAWGHCALGSYLTEHPLWPSAADSFPSRSRVPMASLSRALRLAATCPHRNPAQGLGPRPRTGGTGPTTEKSVPYQRTLKEAQQPSVEAQGPSQPLPRAASVVVIGGGSLGCQTLYHLAKLGVSGALLLERERLTSGTTWHTAGLLWQLRPSDVEVELLAHTRRVVSRDLEEETGLHTGWIQNGGLFIASNRQRLDEYKRLMSVGAPLPVGGGIAWRREGAPDGSGAGPGSPHGLAVSHCRATTAQVWACGVGDLGALGWPLRAQNMPNVRDHDASVYLRLQGDALSVGGYEANPVFWEEVSDKFAFGLFDLDWDVFGQHIEGAIHRVPVLEKTGIKSTVCGPESFTPDHKPLMGEAPELRGFFLGCGFNSAGMMLGGGCGQELAHWIVHGRPEKDMHGYDIRRFHHSLTDHSRWIRERSHESYAKNYSIVFPHDEPLAGRNMRRDPLHEELLARGCVFQERHGWERPGWFSPQGPAPVLPYDYYGAYGKRAHQDYAYSRLLADEYTFDFPPHHDVIKKECLACRGAAAVFDMSYFGKFYLVGPDARKAADWLFSADVSRPPGSTVYTCMLNHRGGTESDLTVSRLAPSPQASPLTPAFEGDGYYLAVGGAVAQHNWCHLTTVLQDRQFRCQLVDHSEDLGLISIQGPASRAILQEVLDADLSNEAFPFSTHKLVRAAGHLVRAIRLSFVGELGWELHIPRPSCLPVYRAVMTAGAKHGLVNAGYRAIDSLSTEKGYRHWHADLRPDDSPLEAGLAFTCKLKSAVPFLGREALEKQQAEGLHRRLVCFTVDEKVPLFGLEAIWRSGQVVGHVRRADFGFAIDKTLAYGYIRDPSGRPVSWDFVKSGDYALERMGVAYPAQAHLKSPFDPGNRRVKGIY</sequence>
<evidence type="ECO:0000259" key="17">
    <source>
        <dbReference type="Pfam" id="PF01266"/>
    </source>
</evidence>
<evidence type="ECO:0000256" key="1">
    <source>
        <dbReference type="ARBA" id="ARBA00001974"/>
    </source>
</evidence>
<comment type="catalytic activity">
    <reaction evidence="11">
        <text>(6S)-5,6,7,8-tetrahydrofolyl-(gamma-L-Glu)(n) + sarcosine + oxidized [electron-transfer flavoprotein] + H(+) = (6R)-5,10-methylenetetrahydrofolyl-(gamma-L-Glu)(n) + reduced [electron-transfer flavoprotein] + glycine</text>
        <dbReference type="Rhea" id="RHEA:19793"/>
        <dbReference type="Rhea" id="RHEA-COMP:10685"/>
        <dbReference type="Rhea" id="RHEA-COMP:10686"/>
        <dbReference type="Rhea" id="RHEA-COMP:13257"/>
        <dbReference type="Rhea" id="RHEA-COMP:14738"/>
        <dbReference type="ChEBI" id="CHEBI:15378"/>
        <dbReference type="ChEBI" id="CHEBI:57305"/>
        <dbReference type="ChEBI" id="CHEBI:57433"/>
        <dbReference type="ChEBI" id="CHEBI:57692"/>
        <dbReference type="ChEBI" id="CHEBI:58307"/>
        <dbReference type="ChEBI" id="CHEBI:136572"/>
        <dbReference type="ChEBI" id="CHEBI:141005"/>
        <dbReference type="EC" id="1.5.8.3"/>
    </reaction>
    <physiologicalReaction direction="left-to-right" evidence="11">
        <dbReference type="Rhea" id="RHEA:19794"/>
    </physiologicalReaction>
</comment>
<dbReference type="InterPro" id="IPR036188">
    <property type="entry name" value="FAD/NAD-bd_sf"/>
</dbReference>